<dbReference type="AlphaFoldDB" id="A0A166K2Z6"/>
<gene>
    <name evidence="1" type="ORF">FIBSPDRAFT_860656</name>
</gene>
<proteinExistence type="predicted"/>
<protein>
    <submittedName>
        <fullName evidence="1">Uncharacterized protein</fullName>
    </submittedName>
</protein>
<name>A0A166K2Z6_9AGAM</name>
<organism evidence="1">
    <name type="scientific">Athelia psychrophila</name>
    <dbReference type="NCBI Taxonomy" id="1759441"/>
    <lineage>
        <taxon>Eukaryota</taxon>
        <taxon>Fungi</taxon>
        <taxon>Dikarya</taxon>
        <taxon>Basidiomycota</taxon>
        <taxon>Agaricomycotina</taxon>
        <taxon>Agaricomycetes</taxon>
        <taxon>Agaricomycetidae</taxon>
        <taxon>Atheliales</taxon>
        <taxon>Atheliaceae</taxon>
        <taxon>Athelia</taxon>
    </lineage>
</organism>
<reference evidence="1" key="1">
    <citation type="journal article" date="2016" name="Mol. Biol. Evol.">
        <title>Comparative Genomics of Early-Diverging Mushroom-Forming Fungi Provides Insights into the Origins of Lignocellulose Decay Capabilities.</title>
        <authorList>
            <person name="Nagy L.G."/>
            <person name="Riley R."/>
            <person name="Tritt A."/>
            <person name="Adam C."/>
            <person name="Daum C."/>
            <person name="Floudas D."/>
            <person name="Sun H."/>
            <person name="Yadav J.S."/>
            <person name="Pangilinan J."/>
            <person name="Larsson K.H."/>
            <person name="Matsuura K."/>
            <person name="Barry K."/>
            <person name="Labutti K."/>
            <person name="Kuo R."/>
            <person name="Ohm R.A."/>
            <person name="Bhattacharya S.S."/>
            <person name="Shirouzu T."/>
            <person name="Yoshinaga Y."/>
            <person name="Martin F.M."/>
            <person name="Grigoriev I.V."/>
            <person name="Hibbett D.S."/>
        </authorList>
    </citation>
    <scope>NUCLEOTIDE SEQUENCE [LARGE SCALE GENOMIC DNA]</scope>
    <source>
        <strain evidence="1">CBS 109695</strain>
    </source>
</reference>
<evidence type="ECO:0000313" key="1">
    <source>
        <dbReference type="EMBL" id="KZP21474.1"/>
    </source>
</evidence>
<sequence>MDVSRIDPEEVLVDAATVEPGDGDVSIDNIDEALLRGSSSSNVGDQDQVLIDTNLTSRLNLRMDLSKPPNCPPRSRLCHP</sequence>
<accession>A0A166K2Z6</accession>
<dbReference type="OrthoDB" id="3176171at2759"/>
<dbReference type="EMBL" id="KV417547">
    <property type="protein sequence ID" value="KZP21474.1"/>
    <property type="molecule type" value="Genomic_DNA"/>
</dbReference>